<protein>
    <submittedName>
        <fullName evidence="2">Uncharacterized protein</fullName>
    </submittedName>
</protein>
<dbReference type="EMBL" id="JBGFUD010001960">
    <property type="protein sequence ID" value="MFH4976962.1"/>
    <property type="molecule type" value="Genomic_DNA"/>
</dbReference>
<evidence type="ECO:0000313" key="3">
    <source>
        <dbReference type="Proteomes" id="UP001608902"/>
    </source>
</evidence>
<organism evidence="2 3">
    <name type="scientific">Gnathostoma spinigerum</name>
    <dbReference type="NCBI Taxonomy" id="75299"/>
    <lineage>
        <taxon>Eukaryota</taxon>
        <taxon>Metazoa</taxon>
        <taxon>Ecdysozoa</taxon>
        <taxon>Nematoda</taxon>
        <taxon>Chromadorea</taxon>
        <taxon>Rhabditida</taxon>
        <taxon>Spirurina</taxon>
        <taxon>Gnathostomatomorpha</taxon>
        <taxon>Gnathostomatoidea</taxon>
        <taxon>Gnathostomatidae</taxon>
        <taxon>Gnathostoma</taxon>
    </lineage>
</organism>
<reference evidence="2 3" key="1">
    <citation type="submission" date="2024-08" db="EMBL/GenBank/DDBJ databases">
        <title>Gnathostoma spinigerum genome.</title>
        <authorList>
            <person name="Gonzalez-Bertolin B."/>
            <person name="Monzon S."/>
            <person name="Zaballos A."/>
            <person name="Jimenez P."/>
            <person name="Dekumyoy P."/>
            <person name="Varona S."/>
            <person name="Cuesta I."/>
            <person name="Sumanam S."/>
            <person name="Adisakwattana P."/>
            <person name="Gasser R.B."/>
            <person name="Hernandez-Gonzalez A."/>
            <person name="Young N.D."/>
            <person name="Perteguer M.J."/>
        </authorList>
    </citation>
    <scope>NUCLEOTIDE SEQUENCE [LARGE SCALE GENOMIC DNA]</scope>
    <source>
        <strain evidence="2">AL3</strain>
        <tissue evidence="2">Liver</tissue>
    </source>
</reference>
<feature type="region of interest" description="Disordered" evidence="1">
    <location>
        <begin position="25"/>
        <end position="58"/>
    </location>
</feature>
<keyword evidence="3" id="KW-1185">Reference proteome</keyword>
<evidence type="ECO:0000256" key="1">
    <source>
        <dbReference type="SAM" id="MobiDB-lite"/>
    </source>
</evidence>
<evidence type="ECO:0000313" key="2">
    <source>
        <dbReference type="EMBL" id="MFH4976962.1"/>
    </source>
</evidence>
<feature type="compositionally biased region" description="Basic and acidic residues" evidence="1">
    <location>
        <begin position="25"/>
        <end position="34"/>
    </location>
</feature>
<dbReference type="AlphaFoldDB" id="A0ABD6ECH6"/>
<gene>
    <name evidence="2" type="ORF">AB6A40_003671</name>
</gene>
<proteinExistence type="predicted"/>
<dbReference type="Proteomes" id="UP001608902">
    <property type="component" value="Unassembled WGS sequence"/>
</dbReference>
<name>A0ABD6ECH6_9BILA</name>
<sequence>MKRYPQELQEIGKTASSCFLKKHGEEELDRDKSGQRFATSAVEQTAEDHPQRKGSAVGERWNDENGLLRMITIMVITRSVVRWKMA</sequence>
<accession>A0ABD6ECH6</accession>
<comment type="caution">
    <text evidence="2">The sequence shown here is derived from an EMBL/GenBank/DDBJ whole genome shotgun (WGS) entry which is preliminary data.</text>
</comment>